<proteinExistence type="predicted"/>
<organism evidence="2 3">
    <name type="scientific">Candidatus Nitrospira nitrificans</name>
    <dbReference type="NCBI Taxonomy" id="1742973"/>
    <lineage>
        <taxon>Bacteria</taxon>
        <taxon>Pseudomonadati</taxon>
        <taxon>Nitrospirota</taxon>
        <taxon>Nitrospiria</taxon>
        <taxon>Nitrospirales</taxon>
        <taxon>Nitrospiraceae</taxon>
        <taxon>Nitrospira</taxon>
    </lineage>
</organism>
<dbReference type="SUPFAM" id="SSF109604">
    <property type="entry name" value="HD-domain/PDEase-like"/>
    <property type="match status" value="1"/>
</dbReference>
<dbReference type="InterPro" id="IPR050135">
    <property type="entry name" value="dGTPase-like"/>
</dbReference>
<dbReference type="GO" id="GO:0008832">
    <property type="term" value="F:dGTPase activity"/>
    <property type="evidence" value="ECO:0007669"/>
    <property type="project" value="TreeGrafter"/>
</dbReference>
<sequence>MHAGSYSVQNLFHDILSSDLDIDRMDYLLRDSHMCGVNYGLYDPDRILKSMCTYARTDTKKLRICIRYSGIGALEDLLISRYQMHAQIYGHKTNRACNAMLERIRERLSEVRWSWYRDCASIEHLLKTFAALDDRAFVNNCLILR</sequence>
<dbReference type="EMBL" id="CZPZ01000010">
    <property type="protein sequence ID" value="CUS34743.1"/>
    <property type="molecule type" value="Genomic_DNA"/>
</dbReference>
<dbReference type="GO" id="GO:0006203">
    <property type="term" value="P:dGTP catabolic process"/>
    <property type="evidence" value="ECO:0007669"/>
    <property type="project" value="TreeGrafter"/>
</dbReference>
<evidence type="ECO:0000313" key="2">
    <source>
        <dbReference type="EMBL" id="CUS34743.1"/>
    </source>
</evidence>
<dbReference type="PANTHER" id="PTHR11373">
    <property type="entry name" value="DEOXYNUCLEOSIDE TRIPHOSPHATE TRIPHOSPHOHYDROLASE"/>
    <property type="match status" value="1"/>
</dbReference>
<dbReference type="STRING" id="1742973.COMA2_180093"/>
<name>A0A0S4LAM9_9BACT</name>
<evidence type="ECO:0000313" key="3">
    <source>
        <dbReference type="Proteomes" id="UP000198736"/>
    </source>
</evidence>
<dbReference type="PANTHER" id="PTHR11373:SF4">
    <property type="entry name" value="DEOXYNUCLEOSIDE TRIPHOSPHATE TRIPHOSPHOHYDROLASE SAMHD1"/>
    <property type="match status" value="1"/>
</dbReference>
<reference evidence="3" key="1">
    <citation type="submission" date="2015-10" db="EMBL/GenBank/DDBJ databases">
        <authorList>
            <person name="Luecker S."/>
            <person name="Luecker S."/>
        </authorList>
    </citation>
    <scope>NUCLEOTIDE SEQUENCE [LARGE SCALE GENOMIC DNA]</scope>
</reference>
<dbReference type="InterPro" id="IPR045509">
    <property type="entry name" value="HD_assoc_2"/>
</dbReference>
<dbReference type="Proteomes" id="UP000198736">
    <property type="component" value="Unassembled WGS sequence"/>
</dbReference>
<feature type="domain" description="HD-associated" evidence="1">
    <location>
        <begin position="62"/>
        <end position="110"/>
    </location>
</feature>
<accession>A0A0S4LAM9</accession>
<dbReference type="Pfam" id="PF19276">
    <property type="entry name" value="HD_assoc_2"/>
    <property type="match status" value="1"/>
</dbReference>
<protein>
    <recommendedName>
        <fullName evidence="1">HD-associated domain-containing protein</fullName>
    </recommendedName>
</protein>
<gene>
    <name evidence="2" type="ORF">COMA2_180093</name>
</gene>
<keyword evidence="3" id="KW-1185">Reference proteome</keyword>
<dbReference type="AlphaFoldDB" id="A0A0S4LAM9"/>
<dbReference type="Gene3D" id="1.10.3210.10">
    <property type="entry name" value="Hypothetical protein af1432"/>
    <property type="match status" value="1"/>
</dbReference>
<evidence type="ECO:0000259" key="1">
    <source>
        <dbReference type="Pfam" id="PF19276"/>
    </source>
</evidence>